<comment type="caution">
    <text evidence="13">The sequence shown here is derived from an EMBL/GenBank/DDBJ whole genome shotgun (WGS) entry which is preliminary data.</text>
</comment>
<dbReference type="SUPFAM" id="SSF51735">
    <property type="entry name" value="NAD(P)-binding Rossmann-fold domains"/>
    <property type="match status" value="1"/>
</dbReference>
<organism evidence="13 14">
    <name type="scientific">Inhella proteolytica</name>
    <dbReference type="NCBI Taxonomy" id="2795029"/>
    <lineage>
        <taxon>Bacteria</taxon>
        <taxon>Pseudomonadati</taxon>
        <taxon>Pseudomonadota</taxon>
        <taxon>Betaproteobacteria</taxon>
        <taxon>Burkholderiales</taxon>
        <taxon>Sphaerotilaceae</taxon>
        <taxon>Inhella</taxon>
    </lineage>
</organism>
<evidence type="ECO:0000256" key="9">
    <source>
        <dbReference type="ARBA" id="ARBA00048793"/>
    </source>
</evidence>
<keyword evidence="5 10" id="KW-0566">Pantothenate biosynthesis</keyword>
<dbReference type="GO" id="GO:0005737">
    <property type="term" value="C:cytoplasm"/>
    <property type="evidence" value="ECO:0007669"/>
    <property type="project" value="TreeGrafter"/>
</dbReference>
<gene>
    <name evidence="13" type="ORF">I7X39_05175</name>
</gene>
<comment type="catalytic activity">
    <reaction evidence="9 10">
        <text>(R)-pantoate + NADP(+) = 2-dehydropantoate + NADPH + H(+)</text>
        <dbReference type="Rhea" id="RHEA:16233"/>
        <dbReference type="ChEBI" id="CHEBI:11561"/>
        <dbReference type="ChEBI" id="CHEBI:15378"/>
        <dbReference type="ChEBI" id="CHEBI:15980"/>
        <dbReference type="ChEBI" id="CHEBI:57783"/>
        <dbReference type="ChEBI" id="CHEBI:58349"/>
        <dbReference type="EC" id="1.1.1.169"/>
    </reaction>
</comment>
<evidence type="ECO:0000259" key="11">
    <source>
        <dbReference type="Pfam" id="PF02558"/>
    </source>
</evidence>
<dbReference type="EC" id="1.1.1.169" evidence="3 10"/>
<evidence type="ECO:0000256" key="4">
    <source>
        <dbReference type="ARBA" id="ARBA00019465"/>
    </source>
</evidence>
<evidence type="ECO:0000256" key="1">
    <source>
        <dbReference type="ARBA" id="ARBA00004994"/>
    </source>
</evidence>
<dbReference type="PANTHER" id="PTHR43765">
    <property type="entry name" value="2-DEHYDROPANTOATE 2-REDUCTASE-RELATED"/>
    <property type="match status" value="1"/>
</dbReference>
<feature type="domain" description="Ketopantoate reductase N-terminal" evidence="11">
    <location>
        <begin position="5"/>
        <end position="147"/>
    </location>
</feature>
<comment type="similarity">
    <text evidence="2 10">Belongs to the ketopantoate reductase family.</text>
</comment>
<evidence type="ECO:0000256" key="3">
    <source>
        <dbReference type="ARBA" id="ARBA00013014"/>
    </source>
</evidence>
<dbReference type="InterPro" id="IPR013752">
    <property type="entry name" value="KPA_reductase"/>
</dbReference>
<keyword evidence="7 10" id="KW-0560">Oxidoreductase</keyword>
<dbReference type="Pfam" id="PF02558">
    <property type="entry name" value="ApbA"/>
    <property type="match status" value="1"/>
</dbReference>
<dbReference type="Gene3D" id="3.40.50.720">
    <property type="entry name" value="NAD(P)-binding Rossmann-like Domain"/>
    <property type="match status" value="1"/>
</dbReference>
<evidence type="ECO:0000256" key="2">
    <source>
        <dbReference type="ARBA" id="ARBA00007870"/>
    </source>
</evidence>
<dbReference type="Pfam" id="PF08546">
    <property type="entry name" value="ApbA_C"/>
    <property type="match status" value="1"/>
</dbReference>
<dbReference type="NCBIfam" id="TIGR00745">
    <property type="entry name" value="apbA_panE"/>
    <property type="match status" value="1"/>
</dbReference>
<dbReference type="InterPro" id="IPR036291">
    <property type="entry name" value="NAD(P)-bd_dom_sf"/>
</dbReference>
<feature type="domain" description="Ketopantoate reductase C-terminal" evidence="12">
    <location>
        <begin position="174"/>
        <end position="311"/>
    </location>
</feature>
<comment type="function">
    <text evidence="10">Catalyzes the NADPH-dependent reduction of ketopantoate into pantoic acid.</text>
</comment>
<accession>A0A931J3M9</accession>
<keyword evidence="6 10" id="KW-0521">NADP</keyword>
<sequence>MNAPIWVLGAGAIGLFVGGRLAAAGADVHFIGRARLRDEIAQAGGLLLTDLEGPEHRLAALQWHEAAPPGVPGLVLLCVKSGATASALADLALPSGTPVLSLQNGVDNARLAQQAAPQARVLAGMVPFNVAHVGPGHWHRGSSGQLAAQEDAALQPWLALFERAALPLQLHRDMSAVQWAKLLLNLNNPVNALSGLPLRAQLLDADWRACTAALMAEALQVLRAAGIRPARLTPLPPGWLPALMRLPTPLFERLAARMLRIDAQARSSMADDLAAGRPTEIDALCGAVLRLAQAQGLQAPRQRLMVELLSAPRPQPLNAQALRQRLRA</sequence>
<evidence type="ECO:0000313" key="13">
    <source>
        <dbReference type="EMBL" id="MBH9576297.1"/>
    </source>
</evidence>
<evidence type="ECO:0000259" key="12">
    <source>
        <dbReference type="Pfam" id="PF08546"/>
    </source>
</evidence>
<dbReference type="InterPro" id="IPR008927">
    <property type="entry name" value="6-PGluconate_DH-like_C_sf"/>
</dbReference>
<dbReference type="RefSeq" id="WP_198109920.1">
    <property type="nucleotide sequence ID" value="NZ_JAEDAK010000003.1"/>
</dbReference>
<protein>
    <recommendedName>
        <fullName evidence="4 10">2-dehydropantoate 2-reductase</fullName>
        <ecNumber evidence="3 10">1.1.1.169</ecNumber>
    </recommendedName>
    <alternativeName>
        <fullName evidence="8 10">Ketopantoate reductase</fullName>
    </alternativeName>
</protein>
<keyword evidence="14" id="KW-1185">Reference proteome</keyword>
<dbReference type="AlphaFoldDB" id="A0A931J3M9"/>
<dbReference type="GO" id="GO:0008677">
    <property type="term" value="F:2-dehydropantoate 2-reductase activity"/>
    <property type="evidence" value="ECO:0007669"/>
    <property type="project" value="UniProtKB-EC"/>
</dbReference>
<dbReference type="Proteomes" id="UP000613266">
    <property type="component" value="Unassembled WGS sequence"/>
</dbReference>
<evidence type="ECO:0000256" key="6">
    <source>
        <dbReference type="ARBA" id="ARBA00022857"/>
    </source>
</evidence>
<evidence type="ECO:0000313" key="14">
    <source>
        <dbReference type="Proteomes" id="UP000613266"/>
    </source>
</evidence>
<dbReference type="InterPro" id="IPR013328">
    <property type="entry name" value="6PGD_dom2"/>
</dbReference>
<dbReference type="InterPro" id="IPR013332">
    <property type="entry name" value="KPR_N"/>
</dbReference>
<dbReference type="EMBL" id="JAEDAK010000003">
    <property type="protein sequence ID" value="MBH9576297.1"/>
    <property type="molecule type" value="Genomic_DNA"/>
</dbReference>
<name>A0A931J3M9_9BURK</name>
<comment type="pathway">
    <text evidence="1 10">Cofactor biosynthesis; (R)-pantothenate biosynthesis; (R)-pantoate from 3-methyl-2-oxobutanoate: step 2/2.</text>
</comment>
<evidence type="ECO:0000256" key="7">
    <source>
        <dbReference type="ARBA" id="ARBA00023002"/>
    </source>
</evidence>
<dbReference type="InterPro" id="IPR003710">
    <property type="entry name" value="ApbA"/>
</dbReference>
<dbReference type="GO" id="GO:0050661">
    <property type="term" value="F:NADP binding"/>
    <property type="evidence" value="ECO:0007669"/>
    <property type="project" value="TreeGrafter"/>
</dbReference>
<reference evidence="13" key="1">
    <citation type="submission" date="2020-12" db="EMBL/GenBank/DDBJ databases">
        <title>The genome sequence of Inhella sp. 1Y17.</title>
        <authorList>
            <person name="Liu Y."/>
        </authorList>
    </citation>
    <scope>NUCLEOTIDE SEQUENCE</scope>
    <source>
        <strain evidence="13">1Y17</strain>
    </source>
</reference>
<dbReference type="SUPFAM" id="SSF48179">
    <property type="entry name" value="6-phosphogluconate dehydrogenase C-terminal domain-like"/>
    <property type="match status" value="1"/>
</dbReference>
<evidence type="ECO:0000256" key="8">
    <source>
        <dbReference type="ARBA" id="ARBA00032024"/>
    </source>
</evidence>
<dbReference type="GO" id="GO:0015940">
    <property type="term" value="P:pantothenate biosynthetic process"/>
    <property type="evidence" value="ECO:0007669"/>
    <property type="project" value="UniProtKB-KW"/>
</dbReference>
<proteinExistence type="inferred from homology"/>
<dbReference type="PANTHER" id="PTHR43765:SF2">
    <property type="entry name" value="2-DEHYDROPANTOATE 2-REDUCTASE"/>
    <property type="match status" value="1"/>
</dbReference>
<evidence type="ECO:0000256" key="5">
    <source>
        <dbReference type="ARBA" id="ARBA00022655"/>
    </source>
</evidence>
<evidence type="ECO:0000256" key="10">
    <source>
        <dbReference type="RuleBase" id="RU362068"/>
    </source>
</evidence>
<dbReference type="NCBIfam" id="NF006083">
    <property type="entry name" value="PRK08229.1"/>
    <property type="match status" value="1"/>
</dbReference>
<dbReference type="Gene3D" id="1.10.1040.10">
    <property type="entry name" value="N-(1-d-carboxylethyl)-l-norvaline Dehydrogenase, domain 2"/>
    <property type="match status" value="1"/>
</dbReference>
<dbReference type="InterPro" id="IPR050838">
    <property type="entry name" value="Ketopantoate_reductase"/>
</dbReference>